<keyword evidence="1" id="KW-0479">Metal-binding</keyword>
<dbReference type="Pfam" id="PF02607">
    <property type="entry name" value="B12-binding_2"/>
    <property type="match status" value="1"/>
</dbReference>
<dbReference type="RefSeq" id="WP_215796265.1">
    <property type="nucleotide sequence ID" value="NZ_JAHKKG010000029.1"/>
</dbReference>
<dbReference type="Proteomes" id="UP001519654">
    <property type="component" value="Unassembled WGS sequence"/>
</dbReference>
<evidence type="ECO:0000313" key="4">
    <source>
        <dbReference type="EMBL" id="MBU2671008.1"/>
    </source>
</evidence>
<keyword evidence="2" id="KW-0170">Cobalt</keyword>
<dbReference type="InterPro" id="IPR050554">
    <property type="entry name" value="Met_Synthase/Corrinoid"/>
</dbReference>
<dbReference type="InterPro" id="IPR006158">
    <property type="entry name" value="Cobalamin-bd"/>
</dbReference>
<dbReference type="SUPFAM" id="SSF52242">
    <property type="entry name" value="Cobalamin (vitamin B12)-binding domain"/>
    <property type="match status" value="1"/>
</dbReference>
<dbReference type="Gene3D" id="1.10.1240.10">
    <property type="entry name" value="Methionine synthase domain"/>
    <property type="match status" value="1"/>
</dbReference>
<dbReference type="InterPro" id="IPR003759">
    <property type="entry name" value="Cbl-bd_cap"/>
</dbReference>
<evidence type="ECO:0000256" key="2">
    <source>
        <dbReference type="ARBA" id="ARBA00023285"/>
    </source>
</evidence>
<dbReference type="Pfam" id="PF02310">
    <property type="entry name" value="B12-binding"/>
    <property type="match status" value="1"/>
</dbReference>
<evidence type="ECO:0000256" key="1">
    <source>
        <dbReference type="ARBA" id="ARBA00022723"/>
    </source>
</evidence>
<comment type="caution">
    <text evidence="4">The sequence shown here is derived from an EMBL/GenBank/DDBJ whole genome shotgun (WGS) entry which is preliminary data.</text>
</comment>
<dbReference type="PANTHER" id="PTHR45833:SF1">
    <property type="entry name" value="METHIONINE SYNTHASE"/>
    <property type="match status" value="1"/>
</dbReference>
<keyword evidence="5" id="KW-1185">Reference proteome</keyword>
<accession>A0ABS5Z5U4</accession>
<dbReference type="InterPro" id="IPR036594">
    <property type="entry name" value="Meth_synthase_dom"/>
</dbReference>
<dbReference type="EMBL" id="JAHKKG010000029">
    <property type="protein sequence ID" value="MBU2671008.1"/>
    <property type="molecule type" value="Genomic_DNA"/>
</dbReference>
<name>A0ABS5Z5U4_9ACTN</name>
<dbReference type="InterPro" id="IPR036724">
    <property type="entry name" value="Cobalamin-bd_sf"/>
</dbReference>
<gene>
    <name evidence="4" type="ORF">KOI35_46680</name>
</gene>
<sequence>MSVAARRSLDDPGLHDEFLGLVGEGDEFGAVELVTTLLDDGVTPQRVMMELIAGTQTRVGELWAANEWTVAREHAATAISERALAAVAARSTVRPTRGRVAIACVDGEWHALPTRILAEMLRLDGWRVDYLGANVPGPHLITHLHQTGPDVVALSCMIATRLPRAHAAITACKAAGVPVIAGGRGFGPGGRYAQHLGADAWAAGAEEAVQRLARHWPPHQPDPQLSAYLGDEEYTYVVRNRPELISTAMHRLTEAYPAMRDYNQRQRDSTAEDMAHIVDFLASALYVSETSIFTDFVEWTNGVLQARGVPPVALRVGLETVRAQLRDYPTATAVISAGIRVLGE</sequence>
<dbReference type="PANTHER" id="PTHR45833">
    <property type="entry name" value="METHIONINE SYNTHASE"/>
    <property type="match status" value="1"/>
</dbReference>
<protein>
    <submittedName>
        <fullName evidence="4">Cobalamin-dependent protein</fullName>
    </submittedName>
</protein>
<proteinExistence type="predicted"/>
<dbReference type="Gene3D" id="3.40.50.280">
    <property type="entry name" value="Cobalamin-binding domain"/>
    <property type="match status" value="1"/>
</dbReference>
<feature type="domain" description="B12-binding" evidence="3">
    <location>
        <begin position="97"/>
        <end position="223"/>
    </location>
</feature>
<evidence type="ECO:0000313" key="5">
    <source>
        <dbReference type="Proteomes" id="UP001519654"/>
    </source>
</evidence>
<reference evidence="4 5" key="1">
    <citation type="submission" date="2021-06" db="EMBL/GenBank/DDBJ databases">
        <title>Actinoplanes lichenicola sp. nov., and Actinoplanes ovalisporus sp. nov., isolated from lichen in Thailand.</title>
        <authorList>
            <person name="Saeng-In P."/>
            <person name="Kanchanasin P."/>
            <person name="Yuki M."/>
            <person name="Kudo T."/>
            <person name="Ohkuma M."/>
            <person name="Phongsopitanun W."/>
            <person name="Tanasupawat S."/>
        </authorList>
    </citation>
    <scope>NUCLEOTIDE SEQUENCE [LARGE SCALE GENOMIC DNA]</scope>
    <source>
        <strain evidence="4 5">NBRC 110975</strain>
    </source>
</reference>
<dbReference type="InterPro" id="IPR009050">
    <property type="entry name" value="Globin-like_sf"/>
</dbReference>
<dbReference type="PROSITE" id="PS51332">
    <property type="entry name" value="B12_BINDING"/>
    <property type="match status" value="1"/>
</dbReference>
<dbReference type="SUPFAM" id="SSF46458">
    <property type="entry name" value="Globin-like"/>
    <property type="match status" value="1"/>
</dbReference>
<organism evidence="4 5">
    <name type="scientific">Paractinoplanes bogorensis</name>
    <dbReference type="NCBI Taxonomy" id="1610840"/>
    <lineage>
        <taxon>Bacteria</taxon>
        <taxon>Bacillati</taxon>
        <taxon>Actinomycetota</taxon>
        <taxon>Actinomycetes</taxon>
        <taxon>Micromonosporales</taxon>
        <taxon>Micromonosporaceae</taxon>
        <taxon>Paractinoplanes</taxon>
    </lineage>
</organism>
<evidence type="ECO:0000259" key="3">
    <source>
        <dbReference type="PROSITE" id="PS51332"/>
    </source>
</evidence>